<feature type="region of interest" description="Disordered" evidence="1">
    <location>
        <begin position="121"/>
        <end position="142"/>
    </location>
</feature>
<keyword evidence="2" id="KW-0472">Membrane</keyword>
<gene>
    <name evidence="3" type="ORF">LSINAPIS_LOCUS12894</name>
</gene>
<keyword evidence="2" id="KW-0812">Transmembrane</keyword>
<organism evidence="3 4">
    <name type="scientific">Leptidea sinapis</name>
    <dbReference type="NCBI Taxonomy" id="189913"/>
    <lineage>
        <taxon>Eukaryota</taxon>
        <taxon>Metazoa</taxon>
        <taxon>Ecdysozoa</taxon>
        <taxon>Arthropoda</taxon>
        <taxon>Hexapoda</taxon>
        <taxon>Insecta</taxon>
        <taxon>Pterygota</taxon>
        <taxon>Neoptera</taxon>
        <taxon>Endopterygota</taxon>
        <taxon>Lepidoptera</taxon>
        <taxon>Glossata</taxon>
        <taxon>Ditrysia</taxon>
        <taxon>Papilionoidea</taxon>
        <taxon>Pieridae</taxon>
        <taxon>Dismorphiinae</taxon>
        <taxon>Leptidea</taxon>
    </lineage>
</organism>
<protein>
    <submittedName>
        <fullName evidence="3">Uncharacterized protein</fullName>
    </submittedName>
</protein>
<evidence type="ECO:0000256" key="1">
    <source>
        <dbReference type="SAM" id="MobiDB-lite"/>
    </source>
</evidence>
<dbReference type="EMBL" id="FZQP02006310">
    <property type="protein sequence ID" value="VVD02738.1"/>
    <property type="molecule type" value="Genomic_DNA"/>
</dbReference>
<evidence type="ECO:0000256" key="2">
    <source>
        <dbReference type="SAM" id="Phobius"/>
    </source>
</evidence>
<feature type="compositionally biased region" description="Polar residues" evidence="1">
    <location>
        <begin position="275"/>
        <end position="284"/>
    </location>
</feature>
<reference evidence="3 4" key="1">
    <citation type="submission" date="2017-07" db="EMBL/GenBank/DDBJ databases">
        <authorList>
            <person name="Talla V."/>
            <person name="Backstrom N."/>
        </authorList>
    </citation>
    <scope>NUCLEOTIDE SEQUENCE [LARGE SCALE GENOMIC DNA]</scope>
</reference>
<feature type="compositionally biased region" description="Polar residues" evidence="1">
    <location>
        <begin position="249"/>
        <end position="262"/>
    </location>
</feature>
<feature type="transmembrane region" description="Helical" evidence="2">
    <location>
        <begin position="489"/>
        <end position="513"/>
    </location>
</feature>
<dbReference type="AlphaFoldDB" id="A0A5E4R049"/>
<keyword evidence="4" id="KW-1185">Reference proteome</keyword>
<feature type="transmembrane region" description="Helical" evidence="2">
    <location>
        <begin position="453"/>
        <end position="477"/>
    </location>
</feature>
<sequence length="532" mass="59711">MESPKIVYKYYSNPAFCSQSEVVFAQKSCMTRVISPNRRMPPLGANSPRKVEIGNRIMRTDISDNPLRISPASRFREEPPELPPKPPKFQRNFQRQASLMCKPSRAIVRCRTRSEDLEMAQFKQKQQSKYDRNVESDDGLEESSLKHRYEVIHDLEDVIDYSPTKKRIIEADESEVEEYNVDGPDDHEMKEIPTEIVKTVNGKTHRYAIVPADDVCSNVTFSPSMPKKNLIATQKLHELLSTPRKLKSYASQPSVRITPNKSHSPRYPETPVKMASSTPTQGITPSKSCANLTMRSATSPISPKAQQRLNYGLPDLERNDVFVTSFRDRSKERSFDVPKRELRNERRIENLKDKTTAVIMPRVAAQSPSVYSEETYKSFSSLKSMSAATASLTIAALMLTLCGGLTTGLSFYMMYSVGRRYYLDFGVLSGFTCFLLGMLGLRTRRSQLLPNRNYISGYIVLSTFSLLSAFGLLLLLSVQPKPGTPLNDITSGAVCSISVLSLCLATVGILASYCCARDPPDNRVGTARWYGP</sequence>
<feature type="transmembrane region" description="Helical" evidence="2">
    <location>
        <begin position="421"/>
        <end position="441"/>
    </location>
</feature>
<evidence type="ECO:0000313" key="4">
    <source>
        <dbReference type="Proteomes" id="UP000324832"/>
    </source>
</evidence>
<name>A0A5E4R049_9NEOP</name>
<accession>A0A5E4R049</accession>
<feature type="region of interest" description="Disordered" evidence="1">
    <location>
        <begin position="247"/>
        <end position="284"/>
    </location>
</feature>
<evidence type="ECO:0000313" key="3">
    <source>
        <dbReference type="EMBL" id="VVD02738.1"/>
    </source>
</evidence>
<keyword evidence="2" id="KW-1133">Transmembrane helix</keyword>
<feature type="transmembrane region" description="Helical" evidence="2">
    <location>
        <begin position="387"/>
        <end position="415"/>
    </location>
</feature>
<proteinExistence type="predicted"/>
<dbReference type="Proteomes" id="UP000324832">
    <property type="component" value="Unassembled WGS sequence"/>
</dbReference>